<reference evidence="1" key="1">
    <citation type="journal article" date="2022" name="Front. Genet.">
        <title>Chromosome-Scale Assembly of the Dendrobium nobile Genome Provides Insights Into the Molecular Mechanism of the Biosynthesis of the Medicinal Active Ingredient of Dendrobium.</title>
        <authorList>
            <person name="Xu Q."/>
            <person name="Niu S.-C."/>
            <person name="Li K.-L."/>
            <person name="Zheng P.-J."/>
            <person name="Zhang X.-J."/>
            <person name="Jia Y."/>
            <person name="Liu Y."/>
            <person name="Niu Y.-X."/>
            <person name="Yu L.-H."/>
            <person name="Chen D.-F."/>
            <person name="Zhang G.-Q."/>
        </authorList>
    </citation>
    <scope>NUCLEOTIDE SEQUENCE</scope>
    <source>
        <tissue evidence="1">Leaf</tissue>
    </source>
</reference>
<name>A0A8T3AC71_DENNO</name>
<keyword evidence="2" id="KW-1185">Reference proteome</keyword>
<proteinExistence type="predicted"/>
<protein>
    <submittedName>
        <fullName evidence="1">Uncharacterized protein</fullName>
    </submittedName>
</protein>
<dbReference type="AlphaFoldDB" id="A0A8T3AC71"/>
<accession>A0A8T3AC71</accession>
<organism evidence="1 2">
    <name type="scientific">Dendrobium nobile</name>
    <name type="common">Orchid</name>
    <dbReference type="NCBI Taxonomy" id="94219"/>
    <lineage>
        <taxon>Eukaryota</taxon>
        <taxon>Viridiplantae</taxon>
        <taxon>Streptophyta</taxon>
        <taxon>Embryophyta</taxon>
        <taxon>Tracheophyta</taxon>
        <taxon>Spermatophyta</taxon>
        <taxon>Magnoliopsida</taxon>
        <taxon>Liliopsida</taxon>
        <taxon>Asparagales</taxon>
        <taxon>Orchidaceae</taxon>
        <taxon>Epidendroideae</taxon>
        <taxon>Malaxideae</taxon>
        <taxon>Dendrobiinae</taxon>
        <taxon>Dendrobium</taxon>
    </lineage>
</organism>
<gene>
    <name evidence="1" type="ORF">KFK09_023885</name>
</gene>
<sequence length="62" mass="7032">MALYVCQGSQGCTLNESSRTSAIDKYVRTNNESLEINSKFPKQKLALKQGRIQSMKLRPWAL</sequence>
<dbReference type="EMBL" id="JAGYWB010000017">
    <property type="protein sequence ID" value="KAI0493760.1"/>
    <property type="molecule type" value="Genomic_DNA"/>
</dbReference>
<evidence type="ECO:0000313" key="2">
    <source>
        <dbReference type="Proteomes" id="UP000829196"/>
    </source>
</evidence>
<dbReference type="Proteomes" id="UP000829196">
    <property type="component" value="Unassembled WGS sequence"/>
</dbReference>
<evidence type="ECO:0000313" key="1">
    <source>
        <dbReference type="EMBL" id="KAI0493760.1"/>
    </source>
</evidence>
<comment type="caution">
    <text evidence="1">The sequence shown here is derived from an EMBL/GenBank/DDBJ whole genome shotgun (WGS) entry which is preliminary data.</text>
</comment>